<dbReference type="InterPro" id="IPR012972">
    <property type="entry name" value="NLE"/>
</dbReference>
<evidence type="ECO:0000256" key="5">
    <source>
        <dbReference type="ARBA" id="ARBA00023242"/>
    </source>
</evidence>
<dbReference type="HAMAP" id="MF_03029">
    <property type="entry name" value="WDR12"/>
    <property type="match status" value="1"/>
</dbReference>
<comment type="function">
    <text evidence="6">Component of the NOP7 complex, which is required for maturation of the 25S and 5.8S ribosomal RNAs and formation of the 60S ribosome.</text>
</comment>
<comment type="subcellular location">
    <subcellularLocation>
        <location evidence="6">Nucleus</location>
        <location evidence="6">Nucleolus</location>
    </subcellularLocation>
    <subcellularLocation>
        <location evidence="6">Nucleus</location>
        <location evidence="6">Nucleoplasm</location>
    </subcellularLocation>
</comment>
<evidence type="ECO:0000256" key="6">
    <source>
        <dbReference type="HAMAP-Rule" id="MF_03029"/>
    </source>
</evidence>
<keyword evidence="2 6" id="KW-0698">rRNA processing</keyword>
<evidence type="ECO:0000259" key="10">
    <source>
        <dbReference type="Pfam" id="PF08154"/>
    </source>
</evidence>
<comment type="similarity">
    <text evidence="6">Belongs to the WD repeat WDR12/YTM1 family.</text>
</comment>
<feature type="repeat" description="WD" evidence="7">
    <location>
        <begin position="1090"/>
        <end position="1132"/>
    </location>
</feature>
<gene>
    <name evidence="6" type="primary">YTM1</name>
    <name evidence="12" type="ORF">EJ04DRAFT_543988</name>
</gene>
<dbReference type="PRINTS" id="PR00320">
    <property type="entry name" value="GPROTEINBRPT"/>
</dbReference>
<dbReference type="InterPro" id="IPR036322">
    <property type="entry name" value="WD40_repeat_dom_sf"/>
</dbReference>
<evidence type="ECO:0000256" key="2">
    <source>
        <dbReference type="ARBA" id="ARBA00022552"/>
    </source>
</evidence>
<dbReference type="PROSITE" id="PS50294">
    <property type="entry name" value="WD_REPEATS_REGION"/>
    <property type="match status" value="2"/>
</dbReference>
<dbReference type="AlphaFoldDB" id="A0A9P4QZ36"/>
<dbReference type="GO" id="GO:0005654">
    <property type="term" value="C:nucleoplasm"/>
    <property type="evidence" value="ECO:0007669"/>
    <property type="project" value="UniProtKB-SubCell"/>
</dbReference>
<dbReference type="Gene3D" id="2.130.10.10">
    <property type="entry name" value="YVTN repeat-like/Quinoprotein amine dehydrogenase"/>
    <property type="match status" value="1"/>
</dbReference>
<feature type="compositionally biased region" description="Acidic residues" evidence="9">
    <location>
        <begin position="450"/>
        <end position="468"/>
    </location>
</feature>
<dbReference type="OrthoDB" id="534815at2759"/>
<dbReference type="GO" id="GO:0005730">
    <property type="term" value="C:nucleolus"/>
    <property type="evidence" value="ECO:0007669"/>
    <property type="project" value="UniProtKB-SubCell"/>
</dbReference>
<name>A0A9P4QZ36_9PLEO</name>
<feature type="compositionally biased region" description="Acidic residues" evidence="9">
    <location>
        <begin position="427"/>
        <end position="442"/>
    </location>
</feature>
<dbReference type="GO" id="GO:0030687">
    <property type="term" value="C:preribosome, large subunit precursor"/>
    <property type="evidence" value="ECO:0007669"/>
    <property type="project" value="UniProtKB-UniRule"/>
</dbReference>
<dbReference type="Pfam" id="PF08154">
    <property type="entry name" value="NLE"/>
    <property type="match status" value="1"/>
</dbReference>
<dbReference type="GO" id="GO:0000463">
    <property type="term" value="P:maturation of LSU-rRNA from tricistronic rRNA transcript (SSU-rRNA, 5.8S rRNA, LSU-rRNA)"/>
    <property type="evidence" value="ECO:0007669"/>
    <property type="project" value="UniProtKB-UniRule"/>
</dbReference>
<sequence>MPSQVSEKELGAAILQSVQHGSFPQSEHVASANVPSTALPRLLEVLAKAREERKDEIRKVSREAGDDVDGWTTQARKLQDDIKRSQETAQEIVQQANAGKEYTAKVQDATAKVSFLYSEIAYNESLVQIVEQMRDISSLLESAQEAAVNGHIILALDRVEDANATLKRIGAAEHTRVASLLKSKADQLRSAIIENTSELWNGLVVVDATERRISLKEEVQRESLVHINTVVEALTKLGKMETLLSLLSREFDDVILSPRLTIKEDRIVSAIQIDGDNIQSTGKISDMSVRATLEDIQVIGEYLSTRLPPAVAVPLSDKLLTILSSRLISNWLLPAVPLSTEGVLDFQDILSLVLGLCEFFDELEWTGQKRLSDWVDRSAQIWLSRRKEAAIAKVRSIMPRRVKDKKTVERVETQVISKGDAMLGNQEEQDEDWGADWGEEEEPTKQNSQEEIEEEDMSAWGADDDEPPPEANPEPKTADTEHEDDQEEDWGADWGDEEESKPTTVSQPARQREENKSNGKPLALQKAPKKQEVTLRETYTVTAIPDSIMEIIIQVVLDVATLNQPDLVGSAIAPASGGLFAIPGQLLAMYRATAAIYYSKDAAGNMLIYNDCTRLADRLRKFLHEQVEKDSTSKLPQYLRPSVRLKLEGDIESLQSFGRRAYGREMELQRTIIRDFLDAASGFQGCTTDHYAAECDNAVAMTIDRLEDVKRQWKDVLSHSALLQSLGSVVSTAITKFINDIEELSDIGEDESRKLHGYGKSLSSLGAHFQTEDESGEMRDMAAMYVRNWMKFQYLLEILEGSLADIRYFWANGLDLEMDAEEVVDLIKALFAESEHRRKAIALRRIALSSLVNNLLHTEKPIPFEFLVNGQFLRTSIEDFLTANGISAETTLNVEYTRALIPPLHVASFEHDDWISDVDVLSHTSPAGAWSKPGSIQSGQERILSASYDGLLRVWNLSGDVIATSTAPNNGGRITSLKSAKWLSETKIVAAGMDNVVRVYKYDEDSRSIQCNLELYAHRWPIENLAVHGPSNRILSASTDSTVSLFSPTSKDAPPAPPTLLPSSTPASHKRQKLSKPDRTIPSRGPLATLSGHTAPVSATLFHPSDPTAAYSASRDHALKTWDLTTAACVDTRTTSHALLCLTALPALSLVATGTAARHITLTDPRATATSISALTLRGHTNAVVALDTDPGSEYGLVSGGHDGTVRIWDVRSVRSGVGEERVGEAVYTISRESVGGSKVRSSGEGVKVFGVCWDGVVGVVSAGEDRRVQVNSGGGA</sequence>
<dbReference type="GO" id="GO:0043021">
    <property type="term" value="F:ribonucleoprotein complex binding"/>
    <property type="evidence" value="ECO:0007669"/>
    <property type="project" value="UniProtKB-UniRule"/>
</dbReference>
<feature type="domain" description="ZW10 C-terminal helical" evidence="11">
    <location>
        <begin position="698"/>
        <end position="842"/>
    </location>
</feature>
<evidence type="ECO:0000256" key="8">
    <source>
        <dbReference type="SAM" id="Coils"/>
    </source>
</evidence>
<dbReference type="InterPro" id="IPR055148">
    <property type="entry name" value="ZW10_C_2"/>
</dbReference>
<keyword evidence="13" id="KW-1185">Reference proteome</keyword>
<evidence type="ECO:0000313" key="13">
    <source>
        <dbReference type="Proteomes" id="UP000799444"/>
    </source>
</evidence>
<accession>A0A9P4QZ36</accession>
<dbReference type="SUPFAM" id="SSF50978">
    <property type="entry name" value="WD40 repeat-like"/>
    <property type="match status" value="1"/>
</dbReference>
<feature type="repeat" description="WD" evidence="7">
    <location>
        <begin position="1177"/>
        <end position="1213"/>
    </location>
</feature>
<dbReference type="Gene3D" id="1.10.357.150">
    <property type="match status" value="1"/>
</dbReference>
<dbReference type="GO" id="GO:0005737">
    <property type="term" value="C:cytoplasm"/>
    <property type="evidence" value="ECO:0007669"/>
    <property type="project" value="GOC"/>
</dbReference>
<reference evidence="12" key="1">
    <citation type="journal article" date="2020" name="Stud. Mycol.">
        <title>101 Dothideomycetes genomes: a test case for predicting lifestyles and emergence of pathogens.</title>
        <authorList>
            <person name="Haridas S."/>
            <person name="Albert R."/>
            <person name="Binder M."/>
            <person name="Bloem J."/>
            <person name="Labutti K."/>
            <person name="Salamov A."/>
            <person name="Andreopoulos B."/>
            <person name="Baker S."/>
            <person name="Barry K."/>
            <person name="Bills G."/>
            <person name="Bluhm B."/>
            <person name="Cannon C."/>
            <person name="Castanera R."/>
            <person name="Culley D."/>
            <person name="Daum C."/>
            <person name="Ezra D."/>
            <person name="Gonzalez J."/>
            <person name="Henrissat B."/>
            <person name="Kuo A."/>
            <person name="Liang C."/>
            <person name="Lipzen A."/>
            <person name="Lutzoni F."/>
            <person name="Magnuson J."/>
            <person name="Mondo S."/>
            <person name="Nolan M."/>
            <person name="Ohm R."/>
            <person name="Pangilinan J."/>
            <person name="Park H.-J."/>
            <person name="Ramirez L."/>
            <person name="Alfaro M."/>
            <person name="Sun H."/>
            <person name="Tritt A."/>
            <person name="Yoshinaga Y."/>
            <person name="Zwiers L.-H."/>
            <person name="Turgeon B."/>
            <person name="Goodwin S."/>
            <person name="Spatafora J."/>
            <person name="Crous P."/>
            <person name="Grigoriev I."/>
        </authorList>
    </citation>
    <scope>NUCLEOTIDE SEQUENCE</scope>
    <source>
        <strain evidence="12">CBS 125425</strain>
    </source>
</reference>
<keyword evidence="8" id="KW-0175">Coiled coil</keyword>
<dbReference type="PANTHER" id="PTHR12205:SF0">
    <property type="entry name" value="CENTROMERE_KINETOCHORE PROTEIN ZW10 HOMOLOG"/>
    <property type="match status" value="1"/>
</dbReference>
<evidence type="ECO:0000256" key="7">
    <source>
        <dbReference type="PROSITE-ProRule" id="PRU00221"/>
    </source>
</evidence>
<dbReference type="PANTHER" id="PTHR12205">
    <property type="entry name" value="CENTROMERE/KINETOCHORE PROTEIN ZW10"/>
    <property type="match status" value="1"/>
</dbReference>
<dbReference type="InterPro" id="IPR019775">
    <property type="entry name" value="WD40_repeat_CS"/>
</dbReference>
<keyword evidence="3 7" id="KW-0853">WD repeat</keyword>
<evidence type="ECO:0000259" key="11">
    <source>
        <dbReference type="Pfam" id="PF22766"/>
    </source>
</evidence>
<dbReference type="Proteomes" id="UP000799444">
    <property type="component" value="Unassembled WGS sequence"/>
</dbReference>
<dbReference type="PROSITE" id="PS50082">
    <property type="entry name" value="WD_REPEATS_2"/>
    <property type="match status" value="2"/>
</dbReference>
<keyword evidence="5 6" id="KW-0539">Nucleus</keyword>
<dbReference type="InterPro" id="IPR001680">
    <property type="entry name" value="WD40_rpt"/>
</dbReference>
<feature type="region of interest" description="Disordered" evidence="9">
    <location>
        <begin position="408"/>
        <end position="529"/>
    </location>
</feature>
<comment type="caution">
    <text evidence="12">The sequence shown here is derived from an EMBL/GenBank/DDBJ whole genome shotgun (WGS) entry which is preliminary data.</text>
</comment>
<evidence type="ECO:0000256" key="3">
    <source>
        <dbReference type="ARBA" id="ARBA00022574"/>
    </source>
</evidence>
<evidence type="ECO:0000313" key="12">
    <source>
        <dbReference type="EMBL" id="KAF2733729.1"/>
    </source>
</evidence>
<dbReference type="InterPro" id="IPR020472">
    <property type="entry name" value="WD40_PAC1"/>
</dbReference>
<proteinExistence type="inferred from homology"/>
<comment type="subunit">
    <text evidence="6">Component of the NOP7 complex, composed of ERB1, NOP7 and YTM1. Within the NOP7 complex ERB1 appears to interact directly with NOP7 and YTM1. The NOP7 complex also associates with the 66S pre-ribosome.</text>
</comment>
<keyword evidence="4" id="KW-0677">Repeat</keyword>
<evidence type="ECO:0000256" key="1">
    <source>
        <dbReference type="ARBA" id="ARBA00022517"/>
    </source>
</evidence>
<feature type="coiled-coil region" evidence="8">
    <location>
        <begin position="43"/>
        <end position="95"/>
    </location>
</feature>
<dbReference type="GO" id="GO:0007094">
    <property type="term" value="P:mitotic spindle assembly checkpoint signaling"/>
    <property type="evidence" value="ECO:0007669"/>
    <property type="project" value="TreeGrafter"/>
</dbReference>
<evidence type="ECO:0000256" key="4">
    <source>
        <dbReference type="ARBA" id="ARBA00022737"/>
    </source>
</evidence>
<evidence type="ECO:0000256" key="9">
    <source>
        <dbReference type="SAM" id="MobiDB-lite"/>
    </source>
</evidence>
<dbReference type="SMART" id="SM00320">
    <property type="entry name" value="WD40"/>
    <property type="match status" value="6"/>
</dbReference>
<dbReference type="GO" id="GO:0006888">
    <property type="term" value="P:endoplasmic reticulum to Golgi vesicle-mediated transport"/>
    <property type="evidence" value="ECO:0007669"/>
    <property type="project" value="TreeGrafter"/>
</dbReference>
<keyword evidence="1 6" id="KW-0690">Ribosome biogenesis</keyword>
<dbReference type="GO" id="GO:0000466">
    <property type="term" value="P:maturation of 5.8S rRNA from tricistronic rRNA transcript (SSU-rRNA, 5.8S rRNA, LSU-rRNA)"/>
    <property type="evidence" value="ECO:0007669"/>
    <property type="project" value="UniProtKB-UniRule"/>
</dbReference>
<dbReference type="Pfam" id="PF00400">
    <property type="entry name" value="WD40"/>
    <property type="match status" value="3"/>
</dbReference>
<protein>
    <recommendedName>
        <fullName evidence="6">Ribosome biogenesis protein YTM1</fullName>
    </recommendedName>
</protein>
<feature type="domain" description="NLE" evidence="10">
    <location>
        <begin position="843"/>
        <end position="881"/>
    </location>
</feature>
<dbReference type="Pfam" id="PF22766">
    <property type="entry name" value="ZW10_C2"/>
    <property type="match status" value="1"/>
</dbReference>
<dbReference type="EMBL" id="ML996157">
    <property type="protein sequence ID" value="KAF2733729.1"/>
    <property type="molecule type" value="Genomic_DNA"/>
</dbReference>
<feature type="region of interest" description="Disordered" evidence="9">
    <location>
        <begin position="1045"/>
        <end position="1089"/>
    </location>
</feature>
<dbReference type="InterPro" id="IPR028599">
    <property type="entry name" value="WDR12/Ytm1"/>
</dbReference>
<organism evidence="12 13">
    <name type="scientific">Polyplosphaeria fusca</name>
    <dbReference type="NCBI Taxonomy" id="682080"/>
    <lineage>
        <taxon>Eukaryota</taxon>
        <taxon>Fungi</taxon>
        <taxon>Dikarya</taxon>
        <taxon>Ascomycota</taxon>
        <taxon>Pezizomycotina</taxon>
        <taxon>Dothideomycetes</taxon>
        <taxon>Pleosporomycetidae</taxon>
        <taxon>Pleosporales</taxon>
        <taxon>Tetraplosphaeriaceae</taxon>
        <taxon>Polyplosphaeria</taxon>
    </lineage>
</organism>
<dbReference type="GO" id="GO:1990423">
    <property type="term" value="C:RZZ complex"/>
    <property type="evidence" value="ECO:0007669"/>
    <property type="project" value="TreeGrafter"/>
</dbReference>
<dbReference type="PROSITE" id="PS00678">
    <property type="entry name" value="WD_REPEATS_1"/>
    <property type="match status" value="2"/>
</dbReference>
<dbReference type="InterPro" id="IPR046362">
    <property type="entry name" value="Zw10/DSL1_C_sf"/>
</dbReference>
<dbReference type="InterPro" id="IPR015943">
    <property type="entry name" value="WD40/YVTN_repeat-like_dom_sf"/>
</dbReference>
<feature type="compositionally biased region" description="Acidic residues" evidence="9">
    <location>
        <begin position="481"/>
        <end position="499"/>
    </location>
</feature>